<dbReference type="EMBL" id="CP030850">
    <property type="protein sequence ID" value="AXE20507.1"/>
    <property type="molecule type" value="Genomic_DNA"/>
</dbReference>
<sequence>MFEVPILLIVFNRPQAAQKVFNELKKIRPKYLFVAADGPRSDKPDDVLKCEATREIFKQIDWRCELKTLFRDKNRGCGHGPAEAITWFFEQVEAGIILEDDCVPSAGFFPYCSTLLKRYKEDETIYMISGTNALKSWRRRRSSYFYSFMGHSLGWATWRRAWQKFDYSMEAWKTPEGKKAIRKVLNNQQYFRHFKLEFDKIYLEEPNDVWDFQWLFARWVNAGKTIVPSVNLISNIGFNADATHSFNENDLLANLPLKSIVFPLKHPSNKLDTFFDWYVFERFINTKKRSFVKKLLLKSVKLLLKYRFI</sequence>
<name>A0A344TPD6_9BACT</name>
<keyword evidence="2" id="KW-1185">Reference proteome</keyword>
<dbReference type="RefSeq" id="WP_114069270.1">
    <property type="nucleotide sequence ID" value="NZ_CP030850.1"/>
</dbReference>
<reference evidence="1 2" key="1">
    <citation type="submission" date="2018-07" db="EMBL/GenBank/DDBJ databases">
        <title>Genome sequencing of Runella.</title>
        <authorList>
            <person name="Baek M.-G."/>
            <person name="Yi H."/>
        </authorList>
    </citation>
    <scope>NUCLEOTIDE SEQUENCE [LARGE SCALE GENOMIC DNA]</scope>
    <source>
        <strain evidence="1 2">HYN0085</strain>
    </source>
</reference>
<dbReference type="SUPFAM" id="SSF53448">
    <property type="entry name" value="Nucleotide-diphospho-sugar transferases"/>
    <property type="match status" value="1"/>
</dbReference>
<dbReference type="InterPro" id="IPR029044">
    <property type="entry name" value="Nucleotide-diphossugar_trans"/>
</dbReference>
<dbReference type="KEGG" id="run:DR864_23600"/>
<dbReference type="OrthoDB" id="9785375at2"/>
<dbReference type="Gene3D" id="3.90.550.10">
    <property type="entry name" value="Spore Coat Polysaccharide Biosynthesis Protein SpsA, Chain A"/>
    <property type="match status" value="1"/>
</dbReference>
<keyword evidence="1" id="KW-0808">Transferase</keyword>
<organism evidence="1 2">
    <name type="scientific">Runella rosea</name>
    <dbReference type="NCBI Taxonomy" id="2259595"/>
    <lineage>
        <taxon>Bacteria</taxon>
        <taxon>Pseudomonadati</taxon>
        <taxon>Bacteroidota</taxon>
        <taxon>Cytophagia</taxon>
        <taxon>Cytophagales</taxon>
        <taxon>Spirosomataceae</taxon>
        <taxon>Runella</taxon>
    </lineage>
</organism>
<dbReference type="GO" id="GO:0016740">
    <property type="term" value="F:transferase activity"/>
    <property type="evidence" value="ECO:0007669"/>
    <property type="project" value="UniProtKB-KW"/>
</dbReference>
<evidence type="ECO:0000313" key="2">
    <source>
        <dbReference type="Proteomes" id="UP000251993"/>
    </source>
</evidence>
<gene>
    <name evidence="1" type="ORF">DR864_23600</name>
</gene>
<protein>
    <submittedName>
        <fullName evidence="1">Nucleotide-diphospho-sugar transferase</fullName>
    </submittedName>
</protein>
<dbReference type="Proteomes" id="UP000251993">
    <property type="component" value="Chromosome"/>
</dbReference>
<dbReference type="AlphaFoldDB" id="A0A344TPD6"/>
<proteinExistence type="predicted"/>
<evidence type="ECO:0000313" key="1">
    <source>
        <dbReference type="EMBL" id="AXE20507.1"/>
    </source>
</evidence>
<accession>A0A344TPD6</accession>